<keyword evidence="2" id="KW-0472">Membrane</keyword>
<feature type="transmembrane region" description="Helical" evidence="2">
    <location>
        <begin position="31"/>
        <end position="55"/>
    </location>
</feature>
<sequence length="272" mass="31142">MTRSAEPEERPAVSSPPRAAVGEETLRKDRWWLAPLLTVLGITAWLVYATARVFYQGAYFVPEYHYLTPFYSPCVSQGCDAEAALMGRFLPDSPLLPFAAVSLPFLLLFRFTCYYYRRAYYRSFWLSPPACAVPDGHRSYKGESRFPLIWQNSHRYFFYAAFAISLINTVDAVLAMRSPTGFGLGLGNLVLWANVALLWCYTLGCHSCRHIMGGRLTHFSRNPIRYRLWTMTSKLNARHMFFAWITLLSLAVTDFYIMAVAAGWFDDPRFIG</sequence>
<keyword evidence="2" id="KW-0812">Transmembrane</keyword>
<evidence type="ECO:0000313" key="4">
    <source>
        <dbReference type="Proteomes" id="UP001595823"/>
    </source>
</evidence>
<gene>
    <name evidence="3" type="ORF">ACFPET_01070</name>
</gene>
<proteinExistence type="predicted"/>
<feature type="transmembrane region" description="Helical" evidence="2">
    <location>
        <begin position="182"/>
        <end position="202"/>
    </location>
</feature>
<accession>A0ABV8TTG6</accession>
<feature type="compositionally biased region" description="Basic and acidic residues" evidence="1">
    <location>
        <begin position="1"/>
        <end position="11"/>
    </location>
</feature>
<reference evidence="4" key="1">
    <citation type="journal article" date="2019" name="Int. J. Syst. Evol. Microbiol.">
        <title>The Global Catalogue of Microorganisms (GCM) 10K type strain sequencing project: providing services to taxonomists for standard genome sequencing and annotation.</title>
        <authorList>
            <consortium name="The Broad Institute Genomics Platform"/>
            <consortium name="The Broad Institute Genome Sequencing Center for Infectious Disease"/>
            <person name="Wu L."/>
            <person name="Ma J."/>
        </authorList>
    </citation>
    <scope>NUCLEOTIDE SEQUENCE [LARGE SCALE GENOMIC DNA]</scope>
    <source>
        <strain evidence="4">IBRC-M 10908</strain>
    </source>
</reference>
<keyword evidence="4" id="KW-1185">Reference proteome</keyword>
<feature type="transmembrane region" description="Helical" evidence="2">
    <location>
        <begin position="95"/>
        <end position="116"/>
    </location>
</feature>
<feature type="transmembrane region" description="Helical" evidence="2">
    <location>
        <begin position="156"/>
        <end position="176"/>
    </location>
</feature>
<dbReference type="Proteomes" id="UP001595823">
    <property type="component" value="Unassembled WGS sequence"/>
</dbReference>
<feature type="region of interest" description="Disordered" evidence="1">
    <location>
        <begin position="1"/>
        <end position="21"/>
    </location>
</feature>
<comment type="caution">
    <text evidence="3">The sequence shown here is derived from an EMBL/GenBank/DDBJ whole genome shotgun (WGS) entry which is preliminary data.</text>
</comment>
<organism evidence="3 4">
    <name type="scientific">Salininema proteolyticum</name>
    <dbReference type="NCBI Taxonomy" id="1607685"/>
    <lineage>
        <taxon>Bacteria</taxon>
        <taxon>Bacillati</taxon>
        <taxon>Actinomycetota</taxon>
        <taxon>Actinomycetes</taxon>
        <taxon>Glycomycetales</taxon>
        <taxon>Glycomycetaceae</taxon>
        <taxon>Salininema</taxon>
    </lineage>
</organism>
<name>A0ABV8TTG6_9ACTN</name>
<feature type="transmembrane region" description="Helical" evidence="2">
    <location>
        <begin position="241"/>
        <end position="265"/>
    </location>
</feature>
<keyword evidence="2" id="KW-1133">Transmembrane helix</keyword>
<evidence type="ECO:0000256" key="1">
    <source>
        <dbReference type="SAM" id="MobiDB-lite"/>
    </source>
</evidence>
<dbReference type="EMBL" id="JBHSDK010000001">
    <property type="protein sequence ID" value="MFC4333785.1"/>
    <property type="molecule type" value="Genomic_DNA"/>
</dbReference>
<evidence type="ECO:0000313" key="3">
    <source>
        <dbReference type="EMBL" id="MFC4333785.1"/>
    </source>
</evidence>
<dbReference type="RefSeq" id="WP_380617516.1">
    <property type="nucleotide sequence ID" value="NZ_JBHSDK010000001.1"/>
</dbReference>
<evidence type="ECO:0000256" key="2">
    <source>
        <dbReference type="SAM" id="Phobius"/>
    </source>
</evidence>
<protein>
    <submittedName>
        <fullName evidence="3">Uncharacterized protein</fullName>
    </submittedName>
</protein>